<protein>
    <recommendedName>
        <fullName evidence="4">Translocase</fullName>
    </recommendedName>
</protein>
<dbReference type="EMBL" id="WNXQ01000001">
    <property type="protein sequence ID" value="MWB76759.1"/>
    <property type="molecule type" value="Genomic_DNA"/>
</dbReference>
<evidence type="ECO:0000313" key="2">
    <source>
        <dbReference type="EMBL" id="MWB76759.1"/>
    </source>
</evidence>
<comment type="caution">
    <text evidence="2">The sequence shown here is derived from an EMBL/GenBank/DDBJ whole genome shotgun (WGS) entry which is preliminary data.</text>
</comment>
<sequence>MIIIRKIALATAVVSTAVAVGFLMQRDADRSAPLQSATPVEETVLSLDTGGDGADLDLQDIILTSASDPGPLAGKGRAVAAPTVAPRMTHPSAERSDTAPAPIEAPDVSRADCPVTMEAVTRPGAMVRLDLHAPCQPLDRVTFHHEGMTFTEVLDANGAIRVDVPALQVDAVFIAALPNGEGAITAAEVPALKFLDRAVLQWSGIGGFEMHALEYGADFNTDGHIWSGHTASPGAAERGRGGFLTLLGDDALLTSNLAQVYTYPSATARAAGEVDLSIEVEVTRTNCTDVLKATSLQTSPTGKIVKQAMQVPMPGCDAVGDFLVLNNPANDLKLASN</sequence>
<dbReference type="Proteomes" id="UP000443843">
    <property type="component" value="Unassembled WGS sequence"/>
</dbReference>
<name>A0A844WDA3_9RHOB</name>
<organism evidence="2 3">
    <name type="scientific">Pseudooceanicola pacificus</name>
    <dbReference type="NCBI Taxonomy" id="2676438"/>
    <lineage>
        <taxon>Bacteria</taxon>
        <taxon>Pseudomonadati</taxon>
        <taxon>Pseudomonadota</taxon>
        <taxon>Alphaproteobacteria</taxon>
        <taxon>Rhodobacterales</taxon>
        <taxon>Paracoccaceae</taxon>
        <taxon>Pseudooceanicola</taxon>
    </lineage>
</organism>
<gene>
    <name evidence="2" type="ORF">GLS40_01835</name>
</gene>
<proteinExistence type="predicted"/>
<evidence type="ECO:0000256" key="1">
    <source>
        <dbReference type="SAM" id="MobiDB-lite"/>
    </source>
</evidence>
<keyword evidence="3" id="KW-1185">Reference proteome</keyword>
<accession>A0A844WDA3</accession>
<dbReference type="RefSeq" id="WP_160380893.1">
    <property type="nucleotide sequence ID" value="NZ_WNXQ01000001.1"/>
</dbReference>
<evidence type="ECO:0000313" key="3">
    <source>
        <dbReference type="Proteomes" id="UP000443843"/>
    </source>
</evidence>
<dbReference type="AlphaFoldDB" id="A0A844WDA3"/>
<feature type="region of interest" description="Disordered" evidence="1">
    <location>
        <begin position="82"/>
        <end position="107"/>
    </location>
</feature>
<evidence type="ECO:0008006" key="4">
    <source>
        <dbReference type="Google" id="ProtNLM"/>
    </source>
</evidence>
<reference evidence="2 3" key="1">
    <citation type="submission" date="2019-11" db="EMBL/GenBank/DDBJ databases">
        <title>Pseudooceanicola pacifica sp. nov., isolated from deep-sea sediment of the Pacific Ocean.</title>
        <authorList>
            <person name="Lyu L."/>
        </authorList>
    </citation>
    <scope>NUCLEOTIDE SEQUENCE [LARGE SCALE GENOMIC DNA]</scope>
    <source>
        <strain evidence="2 3">216_PA32_1</strain>
    </source>
</reference>